<dbReference type="SUPFAM" id="SSF54593">
    <property type="entry name" value="Glyoxalase/Bleomycin resistance protein/Dihydroxybiphenyl dioxygenase"/>
    <property type="match status" value="2"/>
</dbReference>
<evidence type="ECO:0000313" key="2">
    <source>
        <dbReference type="EMBL" id="MCP2332934.1"/>
    </source>
</evidence>
<sequence length="263" mass="27493">MSQGPRYREGMPCWVDLLTDDRDAAAEFYGTLFGWDFAVGDPAAGLYTFCQVDGQSVAGIARRAADGATEAVWTTYLAVDDAAGAATRIRAAGGVATEPLELAGHATLLTASDSAGAVFGVWQAGDFPGAQLVDEPGSLVWNELVVTDADRALDFYHRVFGHGARTSPDSDYSVLELDERPVGGVLPMSAVEEPVAALGPHWAVYFGVESTEDTIAHARRLGATTADGPNDTPYGRVATLRDPQGAFFGVVDARDAAPSPAGG</sequence>
<reference evidence="2 3" key="2">
    <citation type="submission" date="2022-06" db="EMBL/GenBank/DDBJ databases">
        <title>Genomic Encyclopedia of Type Strains, Phase I: the one thousand microbial genomes (KMG-I) project.</title>
        <authorList>
            <person name="Kyrpides N."/>
        </authorList>
    </citation>
    <scope>NUCLEOTIDE SEQUENCE [LARGE SCALE GENOMIC DNA]</scope>
    <source>
        <strain evidence="2 3">DSM 43889</strain>
    </source>
</reference>
<dbReference type="PANTHER" id="PTHR33993">
    <property type="entry name" value="GLYOXALASE-RELATED"/>
    <property type="match status" value="1"/>
</dbReference>
<evidence type="ECO:0000313" key="3">
    <source>
        <dbReference type="Proteomes" id="UP000791080"/>
    </source>
</evidence>
<organism evidence="2 3">
    <name type="scientific">Actinoalloteichus caeruleus DSM 43889</name>
    <dbReference type="NCBI Taxonomy" id="1120930"/>
    <lineage>
        <taxon>Bacteria</taxon>
        <taxon>Bacillati</taxon>
        <taxon>Actinomycetota</taxon>
        <taxon>Actinomycetes</taxon>
        <taxon>Pseudonocardiales</taxon>
        <taxon>Pseudonocardiaceae</taxon>
        <taxon>Actinoalloteichus</taxon>
        <taxon>Actinoalloteichus cyanogriseus</taxon>
    </lineage>
</organism>
<comment type="caution">
    <text evidence="2">The sequence shown here is derived from an EMBL/GenBank/DDBJ whole genome shotgun (WGS) entry which is preliminary data.</text>
</comment>
<dbReference type="PROSITE" id="PS51819">
    <property type="entry name" value="VOC"/>
    <property type="match status" value="2"/>
</dbReference>
<dbReference type="Gene3D" id="3.10.180.10">
    <property type="entry name" value="2,3-Dihydroxybiphenyl 1,2-Dioxygenase, domain 1"/>
    <property type="match status" value="2"/>
</dbReference>
<protein>
    <recommendedName>
        <fullName evidence="1">VOC domain-containing protein</fullName>
    </recommendedName>
</protein>
<feature type="domain" description="VOC" evidence="1">
    <location>
        <begin position="11"/>
        <end position="124"/>
    </location>
</feature>
<dbReference type="InterPro" id="IPR004360">
    <property type="entry name" value="Glyas_Fos-R_dOase_dom"/>
</dbReference>
<dbReference type="RefSeq" id="WP_026417827.1">
    <property type="nucleotide sequence ID" value="NZ_AUBJ02000001.1"/>
</dbReference>
<accession>A0ABT1JK95</accession>
<dbReference type="InterPro" id="IPR029068">
    <property type="entry name" value="Glyas_Bleomycin-R_OHBP_Dase"/>
</dbReference>
<proteinExistence type="predicted"/>
<dbReference type="InterPro" id="IPR052164">
    <property type="entry name" value="Anthracycline_SecMetBiosynth"/>
</dbReference>
<dbReference type="InterPro" id="IPR037523">
    <property type="entry name" value="VOC_core"/>
</dbReference>
<evidence type="ECO:0000259" key="1">
    <source>
        <dbReference type="PROSITE" id="PS51819"/>
    </source>
</evidence>
<dbReference type="EMBL" id="AUBJ02000001">
    <property type="protein sequence ID" value="MCP2332934.1"/>
    <property type="molecule type" value="Genomic_DNA"/>
</dbReference>
<dbReference type="PANTHER" id="PTHR33993:SF14">
    <property type="entry name" value="GB|AAF24581.1"/>
    <property type="match status" value="1"/>
</dbReference>
<dbReference type="Proteomes" id="UP000791080">
    <property type="component" value="Unassembled WGS sequence"/>
</dbReference>
<feature type="domain" description="VOC" evidence="1">
    <location>
        <begin position="138"/>
        <end position="253"/>
    </location>
</feature>
<name>A0ABT1JK95_ACTCY</name>
<dbReference type="CDD" id="cd07247">
    <property type="entry name" value="SgaA_N_like"/>
    <property type="match status" value="2"/>
</dbReference>
<keyword evidence="3" id="KW-1185">Reference proteome</keyword>
<gene>
    <name evidence="2" type="ORF">G443_003204</name>
</gene>
<dbReference type="Pfam" id="PF00903">
    <property type="entry name" value="Glyoxalase"/>
    <property type="match status" value="2"/>
</dbReference>
<reference evidence="2 3" key="1">
    <citation type="submission" date="2013-07" db="EMBL/GenBank/DDBJ databases">
        <authorList>
            <consortium name="DOE Joint Genome Institute"/>
            <person name="Reeve W."/>
            <person name="Huntemann M."/>
            <person name="Han J."/>
            <person name="Chen A."/>
            <person name="Kyrpides N."/>
            <person name="Mavromatis K."/>
            <person name="Markowitz V."/>
            <person name="Palaniappan K."/>
            <person name="Ivanova N."/>
            <person name="Schaumberg A."/>
            <person name="Pati A."/>
            <person name="Liolios K."/>
            <person name="Nordberg H.P."/>
            <person name="Cantor M.N."/>
            <person name="Hua S.X."/>
            <person name="Woyke T."/>
        </authorList>
    </citation>
    <scope>NUCLEOTIDE SEQUENCE [LARGE SCALE GENOMIC DNA]</scope>
    <source>
        <strain evidence="2 3">DSM 43889</strain>
    </source>
</reference>